<feature type="compositionally biased region" description="Polar residues" evidence="1">
    <location>
        <begin position="1"/>
        <end position="39"/>
    </location>
</feature>
<sequence>MTTTSSISASTEQTAQVEQAVESTSRTAQDNLATKTSMSVIEEAQPGSKARPPEGCLPSSDALPCAPVSVIHSDLSAETPVVSEPPPPPQSNLIHRNASHPRKKTPTVAIKVEPREEDDSLRPSGSSTVSTGVRAPLAEVNRPDAAQKQASSHKQQPRPHSTSSSEQSHRRADKCKTASSTSKDLQSKPDDLKVKFKSLGPSSAPASKSPKESRQPCSSSSNTIQTSSLNSLQFPDMQRDHPSVIAKPKIPIRIGNQASSTPPAVNSLTDTVFTVGPSHPDGEVIQPALADIALPDPPQPPVYLRNAPSSAQNNNSKGPHRRKSYKAQLIWIYLMEKRNFTKLARKQRCLALCQRHKVLFRHSLRANTWTSNLPEYQNRAQAAAGAIDHWALVNNQGLERHPTKP</sequence>
<name>A0A915EEH0_9BILA</name>
<feature type="region of interest" description="Disordered" evidence="1">
    <location>
        <begin position="295"/>
        <end position="322"/>
    </location>
</feature>
<feature type="compositionally biased region" description="Basic and acidic residues" evidence="1">
    <location>
        <begin position="167"/>
        <end position="176"/>
    </location>
</feature>
<feature type="region of interest" description="Disordered" evidence="1">
    <location>
        <begin position="1"/>
        <end position="236"/>
    </location>
</feature>
<dbReference type="Proteomes" id="UP000887574">
    <property type="component" value="Unplaced"/>
</dbReference>
<evidence type="ECO:0000313" key="2">
    <source>
        <dbReference type="Proteomes" id="UP000887574"/>
    </source>
</evidence>
<protein>
    <submittedName>
        <fullName evidence="3">Uncharacterized protein</fullName>
    </submittedName>
</protein>
<proteinExistence type="predicted"/>
<feature type="compositionally biased region" description="Basic and acidic residues" evidence="1">
    <location>
        <begin position="185"/>
        <end position="194"/>
    </location>
</feature>
<reference evidence="3" key="1">
    <citation type="submission" date="2022-11" db="UniProtKB">
        <authorList>
            <consortium name="WormBaseParasite"/>
        </authorList>
    </citation>
    <scope>IDENTIFICATION</scope>
</reference>
<evidence type="ECO:0000313" key="3">
    <source>
        <dbReference type="WBParaSite" id="jg5813"/>
    </source>
</evidence>
<dbReference type="WBParaSite" id="jg5813">
    <property type="protein sequence ID" value="jg5813"/>
    <property type="gene ID" value="jg5813"/>
</dbReference>
<organism evidence="2 3">
    <name type="scientific">Ditylenchus dipsaci</name>
    <dbReference type="NCBI Taxonomy" id="166011"/>
    <lineage>
        <taxon>Eukaryota</taxon>
        <taxon>Metazoa</taxon>
        <taxon>Ecdysozoa</taxon>
        <taxon>Nematoda</taxon>
        <taxon>Chromadorea</taxon>
        <taxon>Rhabditida</taxon>
        <taxon>Tylenchina</taxon>
        <taxon>Tylenchomorpha</taxon>
        <taxon>Sphaerularioidea</taxon>
        <taxon>Anguinidae</taxon>
        <taxon>Anguininae</taxon>
        <taxon>Ditylenchus</taxon>
    </lineage>
</organism>
<keyword evidence="2" id="KW-1185">Reference proteome</keyword>
<dbReference type="AlphaFoldDB" id="A0A915EEH0"/>
<evidence type="ECO:0000256" key="1">
    <source>
        <dbReference type="SAM" id="MobiDB-lite"/>
    </source>
</evidence>
<feature type="compositionally biased region" description="Polar residues" evidence="1">
    <location>
        <begin position="307"/>
        <end position="317"/>
    </location>
</feature>
<feature type="compositionally biased region" description="Low complexity" evidence="1">
    <location>
        <begin position="197"/>
        <end position="208"/>
    </location>
</feature>
<accession>A0A915EEH0</accession>
<feature type="compositionally biased region" description="Low complexity" evidence="1">
    <location>
        <begin position="218"/>
        <end position="232"/>
    </location>
</feature>